<dbReference type="SUPFAM" id="SSF55194">
    <property type="entry name" value="Ribosome recycling factor, RRF"/>
    <property type="match status" value="1"/>
</dbReference>
<reference evidence="9 10" key="1">
    <citation type="journal article" date="2014" name="Genome Biol. Evol.">
        <title>Comparative Genomics of the Campylobacter lari Group.</title>
        <authorList>
            <person name="Miller W.G."/>
            <person name="Yee E."/>
            <person name="Chapman M.H."/>
            <person name="Smith T.P."/>
            <person name="Bono J.L."/>
            <person name="Huynh S."/>
            <person name="Parker C.T."/>
            <person name="Vandamme P."/>
            <person name="Luong K."/>
            <person name="Korlach J."/>
        </authorList>
    </citation>
    <scope>NUCLEOTIDE SEQUENCE [LARGE SCALE GENOMIC DNA]</scope>
    <source>
        <strain evidence="9 10">NCTC 12927</strain>
    </source>
</reference>
<dbReference type="Proteomes" id="UP000031163">
    <property type="component" value="Chromosome"/>
</dbReference>
<dbReference type="NCBIfam" id="TIGR00496">
    <property type="entry name" value="frr"/>
    <property type="match status" value="1"/>
</dbReference>
<evidence type="ECO:0000256" key="2">
    <source>
        <dbReference type="ARBA" id="ARBA00005912"/>
    </source>
</evidence>
<name>A0A0A8H404_9BACT</name>
<dbReference type="STRING" id="1031564.CINS_1447"/>
<evidence type="ECO:0000313" key="10">
    <source>
        <dbReference type="Proteomes" id="UP000031163"/>
    </source>
</evidence>
<comment type="similarity">
    <text evidence="2 6">Belongs to the RRF family.</text>
</comment>
<proteinExistence type="inferred from homology"/>
<dbReference type="RefSeq" id="WP_039651125.1">
    <property type="nucleotide sequence ID" value="NZ_CP007770.1"/>
</dbReference>
<dbReference type="GO" id="GO:0002184">
    <property type="term" value="P:cytoplasmic translational termination"/>
    <property type="evidence" value="ECO:0007669"/>
    <property type="project" value="TreeGrafter"/>
</dbReference>
<evidence type="ECO:0000256" key="6">
    <source>
        <dbReference type="HAMAP-Rule" id="MF_00040"/>
    </source>
</evidence>
<dbReference type="EMBL" id="CP007770">
    <property type="protein sequence ID" value="AJC88390.1"/>
    <property type="molecule type" value="Genomic_DNA"/>
</dbReference>
<gene>
    <name evidence="6 9" type="primary">frr</name>
    <name evidence="9" type="ORF">CINS_1447</name>
</gene>
<dbReference type="GeneID" id="74432226"/>
<dbReference type="InterPro" id="IPR002661">
    <property type="entry name" value="Ribosome_recyc_fac"/>
</dbReference>
<evidence type="ECO:0000313" key="9">
    <source>
        <dbReference type="EMBL" id="AJC88390.1"/>
    </source>
</evidence>
<dbReference type="CDD" id="cd00520">
    <property type="entry name" value="RRF"/>
    <property type="match status" value="1"/>
</dbReference>
<dbReference type="AlphaFoldDB" id="A0A0A8H404"/>
<evidence type="ECO:0000256" key="1">
    <source>
        <dbReference type="ARBA" id="ARBA00004496"/>
    </source>
</evidence>
<dbReference type="HOGENOM" id="CLU_073981_2_0_7"/>
<evidence type="ECO:0000256" key="3">
    <source>
        <dbReference type="ARBA" id="ARBA00022490"/>
    </source>
</evidence>
<evidence type="ECO:0000256" key="7">
    <source>
        <dbReference type="SAM" id="Coils"/>
    </source>
</evidence>
<evidence type="ECO:0000259" key="8">
    <source>
        <dbReference type="Pfam" id="PF01765"/>
    </source>
</evidence>
<dbReference type="PANTHER" id="PTHR20982">
    <property type="entry name" value="RIBOSOME RECYCLING FACTOR"/>
    <property type="match status" value="1"/>
</dbReference>
<organism evidence="9 10">
    <name type="scientific">Campylobacter insulaenigrae NCTC 12927</name>
    <dbReference type="NCBI Taxonomy" id="1031564"/>
    <lineage>
        <taxon>Bacteria</taxon>
        <taxon>Pseudomonadati</taxon>
        <taxon>Campylobacterota</taxon>
        <taxon>Epsilonproteobacteria</taxon>
        <taxon>Campylobacterales</taxon>
        <taxon>Campylobacteraceae</taxon>
        <taxon>Campylobacter</taxon>
    </lineage>
</organism>
<feature type="domain" description="Ribosome recycling factor" evidence="8">
    <location>
        <begin position="20"/>
        <end position="183"/>
    </location>
</feature>
<dbReference type="FunFam" id="1.10.132.20:FF:000001">
    <property type="entry name" value="Ribosome-recycling factor"/>
    <property type="match status" value="1"/>
</dbReference>
<comment type="function">
    <text evidence="5 6">Responsible for the release of ribosomes from messenger RNA at the termination of protein biosynthesis. May increase the efficiency of translation by recycling ribosomes from one round of translation to another.</text>
</comment>
<evidence type="ECO:0000256" key="4">
    <source>
        <dbReference type="ARBA" id="ARBA00022917"/>
    </source>
</evidence>
<comment type="subcellular location">
    <subcellularLocation>
        <location evidence="1 6">Cytoplasm</location>
    </subcellularLocation>
</comment>
<dbReference type="GO" id="GO:0043023">
    <property type="term" value="F:ribosomal large subunit binding"/>
    <property type="evidence" value="ECO:0007669"/>
    <property type="project" value="TreeGrafter"/>
</dbReference>
<keyword evidence="4 6" id="KW-0648">Protein biosynthesis</keyword>
<dbReference type="HAMAP" id="MF_00040">
    <property type="entry name" value="RRF"/>
    <property type="match status" value="1"/>
</dbReference>
<dbReference type="Gene3D" id="1.10.132.20">
    <property type="entry name" value="Ribosome-recycling factor"/>
    <property type="match status" value="1"/>
</dbReference>
<feature type="coiled-coil region" evidence="7">
    <location>
        <begin position="132"/>
        <end position="166"/>
    </location>
</feature>
<dbReference type="Pfam" id="PF01765">
    <property type="entry name" value="RRF"/>
    <property type="match status" value="1"/>
</dbReference>
<dbReference type="InterPro" id="IPR023584">
    <property type="entry name" value="Ribosome_recyc_fac_dom"/>
</dbReference>
<dbReference type="Gene3D" id="3.30.1360.40">
    <property type="match status" value="1"/>
</dbReference>
<dbReference type="InterPro" id="IPR036191">
    <property type="entry name" value="RRF_sf"/>
</dbReference>
<dbReference type="KEGG" id="cis:CINS_1447"/>
<protein>
    <recommendedName>
        <fullName evidence="6">Ribosome-recycling factor</fullName>
        <shortName evidence="6">RRF</shortName>
    </recommendedName>
    <alternativeName>
        <fullName evidence="6">Ribosome-releasing factor</fullName>
    </alternativeName>
</protein>
<keyword evidence="3 6" id="KW-0963">Cytoplasm</keyword>
<accession>A0A0A8H404</accession>
<keyword evidence="7" id="KW-0175">Coiled coil</keyword>
<dbReference type="FunFam" id="3.30.1360.40:FF:000001">
    <property type="entry name" value="Ribosome-recycling factor"/>
    <property type="match status" value="1"/>
</dbReference>
<dbReference type="PANTHER" id="PTHR20982:SF3">
    <property type="entry name" value="MITOCHONDRIAL RIBOSOME RECYCLING FACTOR PSEUDO 1"/>
    <property type="match status" value="1"/>
</dbReference>
<dbReference type="GO" id="GO:0005829">
    <property type="term" value="C:cytosol"/>
    <property type="evidence" value="ECO:0007669"/>
    <property type="project" value="GOC"/>
</dbReference>
<sequence>MLNEIYTKQKQHSDKSLENLRKDFTTIRTGKVNINILDHVHVDYYGNATPLNQVATVLATDASTISITPWEKPMLKTIESAIAAANIGVNPNNDGESIKLFFPPMTREQREENAKNAKAMGEKAKVAIRNIRKDANDSVKKLEKDKTISEDEAKKAYDEVQKLTDNYTAKVDELVKNKEVELLKV</sequence>
<evidence type="ECO:0000256" key="5">
    <source>
        <dbReference type="ARBA" id="ARBA00025050"/>
    </source>
</evidence>